<dbReference type="Pfam" id="PF03567">
    <property type="entry name" value="Sulfotransfer_2"/>
    <property type="match status" value="1"/>
</dbReference>
<evidence type="ECO:0000256" key="6">
    <source>
        <dbReference type="ARBA" id="ARBA00022989"/>
    </source>
</evidence>
<name>A0AAV7MMG5_PLEWA</name>
<dbReference type="InterPro" id="IPR018011">
    <property type="entry name" value="Carb_sulfotrans_8-10"/>
</dbReference>
<dbReference type="GO" id="GO:0016051">
    <property type="term" value="P:carbohydrate biosynthetic process"/>
    <property type="evidence" value="ECO:0007669"/>
    <property type="project" value="InterPro"/>
</dbReference>
<keyword evidence="13" id="KW-1185">Reference proteome</keyword>
<evidence type="ECO:0000256" key="4">
    <source>
        <dbReference type="ARBA" id="ARBA00022692"/>
    </source>
</evidence>
<dbReference type="EMBL" id="JANPWB010000013">
    <property type="protein sequence ID" value="KAJ1103945.1"/>
    <property type="molecule type" value="Genomic_DNA"/>
</dbReference>
<dbReference type="InterPro" id="IPR005331">
    <property type="entry name" value="Sulfotransferase"/>
</dbReference>
<dbReference type="PANTHER" id="PTHR12137:SF15">
    <property type="entry name" value="CARBOHYDRATE SULFOTRANSFERASE"/>
    <property type="match status" value="1"/>
</dbReference>
<evidence type="ECO:0000256" key="1">
    <source>
        <dbReference type="ARBA" id="ARBA00004323"/>
    </source>
</evidence>
<keyword evidence="4 11" id="KW-0812">Transmembrane</keyword>
<dbReference type="GO" id="GO:0000139">
    <property type="term" value="C:Golgi membrane"/>
    <property type="evidence" value="ECO:0007669"/>
    <property type="project" value="UniProtKB-SubCell"/>
</dbReference>
<dbReference type="GO" id="GO:0030166">
    <property type="term" value="P:proteoglycan biosynthetic process"/>
    <property type="evidence" value="ECO:0007669"/>
    <property type="project" value="TreeGrafter"/>
</dbReference>
<evidence type="ECO:0000256" key="7">
    <source>
        <dbReference type="ARBA" id="ARBA00023034"/>
    </source>
</evidence>
<evidence type="ECO:0000256" key="9">
    <source>
        <dbReference type="ARBA" id="ARBA00023180"/>
    </source>
</evidence>
<dbReference type="Proteomes" id="UP001066276">
    <property type="component" value="Chromosome 9"/>
</dbReference>
<keyword evidence="5 11" id="KW-0735">Signal-anchor</keyword>
<evidence type="ECO:0000313" key="12">
    <source>
        <dbReference type="EMBL" id="KAJ1103945.1"/>
    </source>
</evidence>
<evidence type="ECO:0000313" key="13">
    <source>
        <dbReference type="Proteomes" id="UP001066276"/>
    </source>
</evidence>
<evidence type="ECO:0000256" key="2">
    <source>
        <dbReference type="ARBA" id="ARBA00006339"/>
    </source>
</evidence>
<proteinExistence type="inferred from homology"/>
<comment type="caution">
    <text evidence="12">The sequence shown here is derived from an EMBL/GenBank/DDBJ whole genome shotgun (WGS) entry which is preliminary data.</text>
</comment>
<sequence>MLCIVFENKSYGLDKTSKTAPRELNEATEGVATMTLSSIRPRKSEQKTGTRKNTAQENWERREDLYPFTEGSRILDPVSFRKSFFTRSSFKFNKLTMMIVRRKWVFIIIPSSALVGFLSVLQTTWYTRNISPRQDWQVIQVHRKNILNSMCTKYNISDSTTFLNRRLASQLYVEHNYQLIYCEVPKTGCSNWKRILFLLQTNVTKEPGELTHEFVHNTSNLQRLVDYPHHRQMAMLQNYTKVMFSRHPFERLASAYKNKFLYKEKSEYYSKIIRGRIKKMFRNSKHSDGVVTFQEFVSFVLKENPLIRDPHWDAVSRLCSPCSIHYDILGKFETVKDDAEHVLRIIGAPEHLHFPDIKQHPNEIETNKRMIKQYFQNLSSESLQPIQDIYSLDFALFHYPIYITNKTFEDTT</sequence>
<dbReference type="AlphaFoldDB" id="A0AAV7MMG5"/>
<dbReference type="GO" id="GO:0008146">
    <property type="term" value="F:sulfotransferase activity"/>
    <property type="evidence" value="ECO:0007669"/>
    <property type="project" value="InterPro"/>
</dbReference>
<evidence type="ECO:0000256" key="5">
    <source>
        <dbReference type="ARBA" id="ARBA00022968"/>
    </source>
</evidence>
<reference evidence="12" key="1">
    <citation type="journal article" date="2022" name="bioRxiv">
        <title>Sequencing and chromosome-scale assembly of the giantPleurodeles waltlgenome.</title>
        <authorList>
            <person name="Brown T."/>
            <person name="Elewa A."/>
            <person name="Iarovenko S."/>
            <person name="Subramanian E."/>
            <person name="Araus A.J."/>
            <person name="Petzold A."/>
            <person name="Susuki M."/>
            <person name="Suzuki K.-i.T."/>
            <person name="Hayashi T."/>
            <person name="Toyoda A."/>
            <person name="Oliveira C."/>
            <person name="Osipova E."/>
            <person name="Leigh N.D."/>
            <person name="Simon A."/>
            <person name="Yun M.H."/>
        </authorList>
    </citation>
    <scope>NUCLEOTIDE SEQUENCE</scope>
    <source>
        <strain evidence="12">20211129_DDA</strain>
        <tissue evidence="12">Liver</tissue>
    </source>
</reference>
<dbReference type="PANTHER" id="PTHR12137">
    <property type="entry name" value="CARBOHYDRATE SULFOTRANSFERASE"/>
    <property type="match status" value="1"/>
</dbReference>
<keyword evidence="8 11" id="KW-0472">Membrane</keyword>
<evidence type="ECO:0000256" key="3">
    <source>
        <dbReference type="ARBA" id="ARBA00022679"/>
    </source>
</evidence>
<dbReference type="EC" id="2.8.2.-" evidence="11"/>
<keyword evidence="7 11" id="KW-0333">Golgi apparatus</keyword>
<keyword evidence="3 11" id="KW-0808">Transferase</keyword>
<feature type="transmembrane region" description="Helical" evidence="11">
    <location>
        <begin position="104"/>
        <end position="125"/>
    </location>
</feature>
<protein>
    <recommendedName>
        <fullName evidence="11">Carbohydrate sulfotransferase</fullName>
        <ecNumber evidence="11">2.8.2.-</ecNumber>
    </recommendedName>
</protein>
<evidence type="ECO:0000256" key="10">
    <source>
        <dbReference type="ARBA" id="ARBA00023277"/>
    </source>
</evidence>
<comment type="similarity">
    <text evidence="2 11">Belongs to the sulfotransferase 2 family.</text>
</comment>
<evidence type="ECO:0000256" key="11">
    <source>
        <dbReference type="RuleBase" id="RU364020"/>
    </source>
</evidence>
<keyword evidence="6 11" id="KW-1133">Transmembrane helix</keyword>
<organism evidence="12 13">
    <name type="scientific">Pleurodeles waltl</name>
    <name type="common">Iberian ribbed newt</name>
    <dbReference type="NCBI Taxonomy" id="8319"/>
    <lineage>
        <taxon>Eukaryota</taxon>
        <taxon>Metazoa</taxon>
        <taxon>Chordata</taxon>
        <taxon>Craniata</taxon>
        <taxon>Vertebrata</taxon>
        <taxon>Euteleostomi</taxon>
        <taxon>Amphibia</taxon>
        <taxon>Batrachia</taxon>
        <taxon>Caudata</taxon>
        <taxon>Salamandroidea</taxon>
        <taxon>Salamandridae</taxon>
        <taxon>Pleurodelinae</taxon>
        <taxon>Pleurodeles</taxon>
    </lineage>
</organism>
<comment type="subcellular location">
    <subcellularLocation>
        <location evidence="1 11">Golgi apparatus membrane</location>
        <topology evidence="1 11">Single-pass type II membrane protein</topology>
    </subcellularLocation>
</comment>
<gene>
    <name evidence="12" type="ORF">NDU88_001362</name>
</gene>
<keyword evidence="9 11" id="KW-0325">Glycoprotein</keyword>
<keyword evidence="10 11" id="KW-0119">Carbohydrate metabolism</keyword>
<evidence type="ECO:0000256" key="8">
    <source>
        <dbReference type="ARBA" id="ARBA00023136"/>
    </source>
</evidence>
<accession>A0AAV7MMG5</accession>